<protein>
    <submittedName>
        <fullName evidence="2">Uncharacterized protein</fullName>
    </submittedName>
</protein>
<gene>
    <name evidence="2" type="ORF">OH76DRAFT_930294</name>
</gene>
<organism evidence="2 3">
    <name type="scientific">Lentinus brumalis</name>
    <dbReference type="NCBI Taxonomy" id="2498619"/>
    <lineage>
        <taxon>Eukaryota</taxon>
        <taxon>Fungi</taxon>
        <taxon>Dikarya</taxon>
        <taxon>Basidiomycota</taxon>
        <taxon>Agaricomycotina</taxon>
        <taxon>Agaricomycetes</taxon>
        <taxon>Polyporales</taxon>
        <taxon>Polyporaceae</taxon>
        <taxon>Lentinus</taxon>
    </lineage>
</organism>
<reference evidence="2 3" key="1">
    <citation type="journal article" date="2018" name="Biotechnol. Biofuels">
        <title>Integrative visual omics of the white-rot fungus Polyporus brumalis exposes the biotechnological potential of its oxidative enzymes for delignifying raw plant biomass.</title>
        <authorList>
            <person name="Miyauchi S."/>
            <person name="Rancon A."/>
            <person name="Drula E."/>
            <person name="Hage H."/>
            <person name="Chaduli D."/>
            <person name="Favel A."/>
            <person name="Grisel S."/>
            <person name="Henrissat B."/>
            <person name="Herpoel-Gimbert I."/>
            <person name="Ruiz-Duenas F.J."/>
            <person name="Chevret D."/>
            <person name="Hainaut M."/>
            <person name="Lin J."/>
            <person name="Wang M."/>
            <person name="Pangilinan J."/>
            <person name="Lipzen A."/>
            <person name="Lesage-Meessen L."/>
            <person name="Navarro D."/>
            <person name="Riley R."/>
            <person name="Grigoriev I.V."/>
            <person name="Zhou S."/>
            <person name="Raouche S."/>
            <person name="Rosso M.N."/>
        </authorList>
    </citation>
    <scope>NUCLEOTIDE SEQUENCE [LARGE SCALE GENOMIC DNA]</scope>
    <source>
        <strain evidence="2 3">BRFM 1820</strain>
    </source>
</reference>
<dbReference type="AlphaFoldDB" id="A0A371CZM5"/>
<accession>A0A371CZM5</accession>
<sequence>MCIKLTPDNTDGGTGDSEDVEPPRGLINASLAERVEAHLVSCPKNTLPICRICKAMVSGAKDRWMILPCSADAIVYHVQAKHGRKFAEEDILFERPWYTEFAGLRCA</sequence>
<keyword evidence="3" id="KW-1185">Reference proteome</keyword>
<feature type="region of interest" description="Disordered" evidence="1">
    <location>
        <begin position="1"/>
        <end position="23"/>
    </location>
</feature>
<proteinExistence type="predicted"/>
<name>A0A371CZM5_9APHY</name>
<evidence type="ECO:0000313" key="2">
    <source>
        <dbReference type="EMBL" id="RDX45732.1"/>
    </source>
</evidence>
<dbReference type="Proteomes" id="UP000256964">
    <property type="component" value="Unassembled WGS sequence"/>
</dbReference>
<dbReference type="OrthoDB" id="2754195at2759"/>
<evidence type="ECO:0000256" key="1">
    <source>
        <dbReference type="SAM" id="MobiDB-lite"/>
    </source>
</evidence>
<evidence type="ECO:0000313" key="3">
    <source>
        <dbReference type="Proteomes" id="UP000256964"/>
    </source>
</evidence>
<dbReference type="EMBL" id="KZ857434">
    <property type="protein sequence ID" value="RDX45732.1"/>
    <property type="molecule type" value="Genomic_DNA"/>
</dbReference>